<sequence>MSMIAASTGSYGAPAEPPPVAAAEEQDTRQVFDATALGPDGVEAVAAELRRAGFLGDRHGAGRRG</sequence>
<protein>
    <submittedName>
        <fullName evidence="2">Uncharacterized protein</fullName>
    </submittedName>
</protein>
<gene>
    <name evidence="2" type="ORF">EOE48_03240</name>
</gene>
<organism evidence="2 3">
    <name type="scientific">Methylobacterium oryzihabitans</name>
    <dbReference type="NCBI Taxonomy" id="2499852"/>
    <lineage>
        <taxon>Bacteria</taxon>
        <taxon>Pseudomonadati</taxon>
        <taxon>Pseudomonadota</taxon>
        <taxon>Alphaproteobacteria</taxon>
        <taxon>Hyphomicrobiales</taxon>
        <taxon>Methylobacteriaceae</taxon>
        <taxon>Methylobacterium</taxon>
    </lineage>
</organism>
<name>A0A3S2VEK4_9HYPH</name>
<reference evidence="2 3" key="1">
    <citation type="submission" date="2019-01" db="EMBL/GenBank/DDBJ databases">
        <authorList>
            <person name="Chen W.-M."/>
        </authorList>
    </citation>
    <scope>NUCLEOTIDE SEQUENCE [LARGE SCALE GENOMIC DNA]</scope>
    <source>
        <strain evidence="2 3">TER-1</strain>
    </source>
</reference>
<evidence type="ECO:0000313" key="3">
    <source>
        <dbReference type="Proteomes" id="UP000286997"/>
    </source>
</evidence>
<dbReference type="Proteomes" id="UP000286997">
    <property type="component" value="Unassembled WGS sequence"/>
</dbReference>
<evidence type="ECO:0000313" key="2">
    <source>
        <dbReference type="EMBL" id="RVU21124.1"/>
    </source>
</evidence>
<dbReference type="EMBL" id="SACP01000002">
    <property type="protein sequence ID" value="RVU21124.1"/>
    <property type="molecule type" value="Genomic_DNA"/>
</dbReference>
<dbReference type="AlphaFoldDB" id="A0A3S2VEK4"/>
<feature type="region of interest" description="Disordered" evidence="1">
    <location>
        <begin position="1"/>
        <end position="27"/>
    </location>
</feature>
<proteinExistence type="predicted"/>
<accession>A0A3S2VEK4</accession>
<dbReference type="RefSeq" id="WP_127727343.1">
    <property type="nucleotide sequence ID" value="NZ_SACP01000002.1"/>
</dbReference>
<feature type="compositionally biased region" description="Polar residues" evidence="1">
    <location>
        <begin position="1"/>
        <end position="10"/>
    </location>
</feature>
<evidence type="ECO:0000256" key="1">
    <source>
        <dbReference type="SAM" id="MobiDB-lite"/>
    </source>
</evidence>
<comment type="caution">
    <text evidence="2">The sequence shown here is derived from an EMBL/GenBank/DDBJ whole genome shotgun (WGS) entry which is preliminary data.</text>
</comment>
<keyword evidence="3" id="KW-1185">Reference proteome</keyword>